<feature type="signal peptide" evidence="1">
    <location>
        <begin position="1"/>
        <end position="24"/>
    </location>
</feature>
<keyword evidence="1" id="KW-0732">Signal</keyword>
<evidence type="ECO:0000256" key="1">
    <source>
        <dbReference type="SAM" id="SignalP"/>
    </source>
</evidence>
<dbReference type="Proteomes" id="UP000198569">
    <property type="component" value="Unassembled WGS sequence"/>
</dbReference>
<proteinExistence type="predicted"/>
<sequence>MRKQFKFLVLLSFIAITFSSCSTAKLTTLTNGKQIDNRLVGVWKGSETGQQLADVNKEWEMERNSDGTFNLKFKTISEGITDEFEEAGNWWVKGSTFYEYHTDSDNTDTYKYTALKKEQVKFKMLSSEVNFEEGNYTFIDTKISKEIPKSSKKDGLSFETAIKVKDVKEEYIYVRNNCENCQMLGQSLLQHEGKAYDKLKLKKANGEEISFYFDISSFFGKF</sequence>
<keyword evidence="3" id="KW-1185">Reference proteome</keyword>
<evidence type="ECO:0008006" key="4">
    <source>
        <dbReference type="Google" id="ProtNLM"/>
    </source>
</evidence>
<gene>
    <name evidence="2" type="ORF">SAMN05444338_105217</name>
</gene>
<protein>
    <recommendedName>
        <fullName evidence="4">Lipocalin-like domain-containing protein</fullName>
    </recommendedName>
</protein>
<reference evidence="3" key="1">
    <citation type="submission" date="2016-10" db="EMBL/GenBank/DDBJ databases">
        <authorList>
            <person name="Varghese N."/>
            <person name="Submissions S."/>
        </authorList>
    </citation>
    <scope>NUCLEOTIDE SEQUENCE [LARGE SCALE GENOMIC DNA]</scope>
    <source>
        <strain evidence="3">DSM 15718</strain>
    </source>
</reference>
<organism evidence="2 3">
    <name type="scientific">Flavobacterium degerlachei</name>
    <dbReference type="NCBI Taxonomy" id="229203"/>
    <lineage>
        <taxon>Bacteria</taxon>
        <taxon>Pseudomonadati</taxon>
        <taxon>Bacteroidota</taxon>
        <taxon>Flavobacteriia</taxon>
        <taxon>Flavobacteriales</taxon>
        <taxon>Flavobacteriaceae</taxon>
        <taxon>Flavobacterium</taxon>
    </lineage>
</organism>
<dbReference type="PROSITE" id="PS51257">
    <property type="entry name" value="PROKAR_LIPOPROTEIN"/>
    <property type="match status" value="1"/>
</dbReference>
<dbReference type="EMBL" id="FNMV01000005">
    <property type="protein sequence ID" value="SDW90858.1"/>
    <property type="molecule type" value="Genomic_DNA"/>
</dbReference>
<evidence type="ECO:0000313" key="2">
    <source>
        <dbReference type="EMBL" id="SDW90858.1"/>
    </source>
</evidence>
<dbReference type="RefSeq" id="WP_091431192.1">
    <property type="nucleotide sequence ID" value="NZ_FNMV01000005.1"/>
</dbReference>
<evidence type="ECO:0000313" key="3">
    <source>
        <dbReference type="Proteomes" id="UP000198569"/>
    </source>
</evidence>
<dbReference type="AlphaFoldDB" id="A0A1H2XDR0"/>
<name>A0A1H2XDR0_9FLAO</name>
<dbReference type="OrthoDB" id="1261513at2"/>
<accession>A0A1H2XDR0</accession>
<feature type="chain" id="PRO_5011702159" description="Lipocalin-like domain-containing protein" evidence="1">
    <location>
        <begin position="25"/>
        <end position="222"/>
    </location>
</feature>